<feature type="domain" description="SLH" evidence="3">
    <location>
        <begin position="88"/>
        <end position="151"/>
    </location>
</feature>
<keyword evidence="5" id="KW-1185">Reference proteome</keyword>
<keyword evidence="1" id="KW-0677">Repeat</keyword>
<name>A0ABT1S0D2_9FIRM</name>
<organism evidence="4 5">
    <name type="scientific">Neglectibacter timonensis</name>
    <dbReference type="NCBI Taxonomy" id="1776382"/>
    <lineage>
        <taxon>Bacteria</taxon>
        <taxon>Bacillati</taxon>
        <taxon>Bacillota</taxon>
        <taxon>Clostridia</taxon>
        <taxon>Eubacteriales</taxon>
        <taxon>Oscillospiraceae</taxon>
        <taxon>Neglectibacter</taxon>
    </lineage>
</organism>
<sequence length="404" mass="44746">MKKKILAMLLSVALLAGAIPVTASAASVEQFSDVKARDWFYDAVEYAVSNGLFHGTGETTFSPEQSMTRGMFVTVLGRKSNVEQSLYTEQQFEDVKAGQYYAPYVNWAASNGIVNGTGAGKFSPDAPITREQIAKILYGYAQKTGNDTTFRSDRFNQFFDKSNASNYAVESLEWATTHMIINGTDDGYLIPKLEATRAQVAQILYCADRILVNTEITDDPKPTDELLTLRDEAGNATLSIPIPATWKDRYTATGRSDGLGATFYSTNNLYTGHGGMLFQLSAYAGREEYIHIPSTHFLTQVTVDGVNYHIVWREPTDYQYDMEYQQEYLQMQADIPRMIEGIEFFVPIASEQPEPGAAVYWVVNGAVYHSTDQCPSLSRSKNIQSGTVEEAAAAGKTRACPNCH</sequence>
<keyword evidence="2" id="KW-0732">Signal</keyword>
<feature type="chain" id="PRO_5045524645" evidence="2">
    <location>
        <begin position="26"/>
        <end position="404"/>
    </location>
</feature>
<evidence type="ECO:0000313" key="4">
    <source>
        <dbReference type="EMBL" id="MCQ4840383.1"/>
    </source>
</evidence>
<dbReference type="InterPro" id="IPR051465">
    <property type="entry name" value="Cell_Envelope_Struct_Comp"/>
</dbReference>
<dbReference type="InterPro" id="IPR001119">
    <property type="entry name" value="SLH_dom"/>
</dbReference>
<dbReference type="PANTHER" id="PTHR43308:SF5">
    <property type="entry name" value="S-LAYER PROTEIN _ PEPTIDOGLYCAN ENDO-BETA-N-ACETYLGLUCOSAMINIDASE"/>
    <property type="match status" value="1"/>
</dbReference>
<reference evidence="4 5" key="1">
    <citation type="submission" date="2022-06" db="EMBL/GenBank/DDBJ databases">
        <title>Isolation of gut microbiota from human fecal samples.</title>
        <authorList>
            <person name="Pamer E.G."/>
            <person name="Barat B."/>
            <person name="Waligurski E."/>
            <person name="Medina S."/>
            <person name="Paddock L."/>
            <person name="Mostad J."/>
        </authorList>
    </citation>
    <scope>NUCLEOTIDE SEQUENCE [LARGE SCALE GENOMIC DNA]</scope>
    <source>
        <strain evidence="4 5">DFI.9.73</strain>
    </source>
</reference>
<accession>A0ABT1S0D2</accession>
<evidence type="ECO:0000256" key="2">
    <source>
        <dbReference type="SAM" id="SignalP"/>
    </source>
</evidence>
<dbReference type="PANTHER" id="PTHR43308">
    <property type="entry name" value="OUTER MEMBRANE PROTEIN ALPHA-RELATED"/>
    <property type="match status" value="1"/>
</dbReference>
<comment type="caution">
    <text evidence="4">The sequence shown here is derived from an EMBL/GenBank/DDBJ whole genome shotgun (WGS) entry which is preliminary data.</text>
</comment>
<dbReference type="PROSITE" id="PS51272">
    <property type="entry name" value="SLH"/>
    <property type="match status" value="3"/>
</dbReference>
<feature type="domain" description="SLH" evidence="3">
    <location>
        <begin position="27"/>
        <end position="87"/>
    </location>
</feature>
<dbReference type="Proteomes" id="UP001524473">
    <property type="component" value="Unassembled WGS sequence"/>
</dbReference>
<dbReference type="Pfam" id="PF00395">
    <property type="entry name" value="SLH"/>
    <property type="match status" value="3"/>
</dbReference>
<evidence type="ECO:0000259" key="3">
    <source>
        <dbReference type="PROSITE" id="PS51272"/>
    </source>
</evidence>
<feature type="domain" description="SLH" evidence="3">
    <location>
        <begin position="155"/>
        <end position="218"/>
    </location>
</feature>
<evidence type="ECO:0000256" key="1">
    <source>
        <dbReference type="ARBA" id="ARBA00022737"/>
    </source>
</evidence>
<proteinExistence type="predicted"/>
<protein>
    <submittedName>
        <fullName evidence="4">S-layer homology domain-containing protein</fullName>
    </submittedName>
</protein>
<dbReference type="GeneID" id="90533451"/>
<dbReference type="RefSeq" id="WP_066866555.1">
    <property type="nucleotide sequence ID" value="NZ_CABKVV010000014.1"/>
</dbReference>
<gene>
    <name evidence="4" type="ORF">NE695_10725</name>
</gene>
<dbReference type="EMBL" id="JANFZH010000023">
    <property type="protein sequence ID" value="MCQ4840383.1"/>
    <property type="molecule type" value="Genomic_DNA"/>
</dbReference>
<evidence type="ECO:0000313" key="5">
    <source>
        <dbReference type="Proteomes" id="UP001524473"/>
    </source>
</evidence>
<feature type="signal peptide" evidence="2">
    <location>
        <begin position="1"/>
        <end position="25"/>
    </location>
</feature>